<organism evidence="2 3">
    <name type="scientific">Lentilactobacillus parabuchneri</name>
    <dbReference type="NCBI Taxonomy" id="152331"/>
    <lineage>
        <taxon>Bacteria</taxon>
        <taxon>Bacillati</taxon>
        <taxon>Bacillota</taxon>
        <taxon>Bacilli</taxon>
        <taxon>Lactobacillales</taxon>
        <taxon>Lactobacillaceae</taxon>
        <taxon>Lentilactobacillus</taxon>
    </lineage>
</organism>
<dbReference type="GO" id="GO:0008745">
    <property type="term" value="F:N-acetylmuramoyl-L-alanine amidase activity"/>
    <property type="evidence" value="ECO:0007669"/>
    <property type="project" value="InterPro"/>
</dbReference>
<dbReference type="AlphaFoldDB" id="A0A1X1FCE3"/>
<dbReference type="GeneID" id="69803804"/>
<name>A0A1X1FCE3_9LACO</name>
<dbReference type="InterPro" id="IPR002502">
    <property type="entry name" value="Amidase_domain"/>
</dbReference>
<dbReference type="CDD" id="cd06583">
    <property type="entry name" value="PGRP"/>
    <property type="match status" value="1"/>
</dbReference>
<sequence length="426" mass="47078">MNLHKSIRRFSVIVIASVGLSVSGLLIQSGRVAADSAVNSYIFNQHLTPANVTKSIWSGFPKNAYTAGAPTGVVVHETGNPSSTIYGEIAYMKRNYQNAFVHSYVDASRVINIADTNYLAWGCGFPGNGRFIQFEQVEVHSKAAFAKEVNNAANYTAELLHQYNLPLNNAVNDGKGTVWSHKAVAKYLGGSDHVDPDGYYAKAGQTYFGEAYTMNDFYTLVKHYYDNSSASTSSSTTNQTSGTSGALNANSASQQAAVKYYRGQGNETATLLPTFSHYRLYNHVKGAGYSTYSYSWASLPAYTGKKVYVDSRGVKTPSKSTWYRIRFNKAANAQKYWVFSKTLSFNPVTYSDSNESITIKSGKYALRNHVYNTSTLSKVTGSTQSILNQTFKVNKKANKTHGKGTTHWYRFKLNDQNVWVCEQATE</sequence>
<dbReference type="Gene3D" id="2.30.30.170">
    <property type="match status" value="1"/>
</dbReference>
<dbReference type="EMBL" id="MSBD01000048">
    <property type="protein sequence ID" value="ORN26127.1"/>
    <property type="molecule type" value="Genomic_DNA"/>
</dbReference>
<proteinExistence type="predicted"/>
<dbReference type="Gene3D" id="3.40.80.10">
    <property type="entry name" value="Peptidoglycan recognition protein-like"/>
    <property type="match status" value="1"/>
</dbReference>
<feature type="domain" description="N-acetylmuramoyl-L-alanine amidase" evidence="1">
    <location>
        <begin position="58"/>
        <end position="197"/>
    </location>
</feature>
<keyword evidence="3" id="KW-1185">Reference proteome</keyword>
<dbReference type="Pfam" id="PF01510">
    <property type="entry name" value="Amidase_2"/>
    <property type="match status" value="1"/>
</dbReference>
<dbReference type="SUPFAM" id="SSF55846">
    <property type="entry name" value="N-acetylmuramoyl-L-alanine amidase-like"/>
    <property type="match status" value="1"/>
</dbReference>
<evidence type="ECO:0000313" key="3">
    <source>
        <dbReference type="Proteomes" id="UP000193009"/>
    </source>
</evidence>
<reference evidence="2 3" key="1">
    <citation type="journal article" date="2017" name="Front. Microbiol.">
        <title>The Histidine Decarboxylase Gene Cluster of Lactobacillus parabuchneri Was Gained by Horizontal Gene Transfer and Is Mobile within the Species.</title>
        <authorList>
            <person name="Wuthrich D."/>
            <person name="Berthoud H."/>
            <person name="Wechsler D."/>
            <person name="Eugster E."/>
            <person name="Irmler S."/>
            <person name="Bruggmann R."/>
        </authorList>
    </citation>
    <scope>NUCLEOTIDE SEQUENCE [LARGE SCALE GENOMIC DNA]</scope>
    <source>
        <strain evidence="2 3">FAM23169</strain>
    </source>
</reference>
<dbReference type="SMART" id="SM00644">
    <property type="entry name" value="Ami_2"/>
    <property type="match status" value="1"/>
</dbReference>
<dbReference type="Proteomes" id="UP000193009">
    <property type="component" value="Unassembled WGS sequence"/>
</dbReference>
<protein>
    <submittedName>
        <fullName evidence="2">Bifunctional autolysin</fullName>
    </submittedName>
</protein>
<dbReference type="InterPro" id="IPR038200">
    <property type="entry name" value="GW_dom_sf"/>
</dbReference>
<gene>
    <name evidence="2" type="ORF">FAM23169_02023</name>
</gene>
<evidence type="ECO:0000313" key="2">
    <source>
        <dbReference type="EMBL" id="ORN26127.1"/>
    </source>
</evidence>
<comment type="caution">
    <text evidence="2">The sequence shown here is derived from an EMBL/GenBank/DDBJ whole genome shotgun (WGS) entry which is preliminary data.</text>
</comment>
<dbReference type="STRING" id="152331.FAM21731_02087"/>
<dbReference type="RefSeq" id="WP_225355086.1">
    <property type="nucleotide sequence ID" value="NZ_CP050493.1"/>
</dbReference>
<dbReference type="KEGG" id="lpar:FAM21731_02087"/>
<evidence type="ECO:0000259" key="1">
    <source>
        <dbReference type="SMART" id="SM00644"/>
    </source>
</evidence>
<dbReference type="InterPro" id="IPR036505">
    <property type="entry name" value="Amidase/PGRP_sf"/>
</dbReference>
<accession>A0A1X1FCE3</accession>
<dbReference type="GO" id="GO:0009253">
    <property type="term" value="P:peptidoglycan catabolic process"/>
    <property type="evidence" value="ECO:0007669"/>
    <property type="project" value="InterPro"/>
</dbReference>